<keyword evidence="1" id="KW-1133">Transmembrane helix</keyword>
<dbReference type="Proteomes" id="UP000187735">
    <property type="component" value="Chromosome"/>
</dbReference>
<organism evidence="2 3">
    <name type="scientific">Fuerstiella marisgermanici</name>
    <dbReference type="NCBI Taxonomy" id="1891926"/>
    <lineage>
        <taxon>Bacteria</taxon>
        <taxon>Pseudomonadati</taxon>
        <taxon>Planctomycetota</taxon>
        <taxon>Planctomycetia</taxon>
        <taxon>Planctomycetales</taxon>
        <taxon>Planctomycetaceae</taxon>
        <taxon>Fuerstiella</taxon>
    </lineage>
</organism>
<evidence type="ECO:0000256" key="1">
    <source>
        <dbReference type="SAM" id="Phobius"/>
    </source>
</evidence>
<proteinExistence type="predicted"/>
<feature type="transmembrane region" description="Helical" evidence="1">
    <location>
        <begin position="12"/>
        <end position="32"/>
    </location>
</feature>
<feature type="transmembrane region" description="Helical" evidence="1">
    <location>
        <begin position="38"/>
        <end position="59"/>
    </location>
</feature>
<evidence type="ECO:0000313" key="3">
    <source>
        <dbReference type="Proteomes" id="UP000187735"/>
    </source>
</evidence>
<protein>
    <submittedName>
        <fullName evidence="2">Uncharacterized protein</fullName>
    </submittedName>
</protein>
<dbReference type="STRING" id="1891926.Fuma_04718"/>
<reference evidence="2 3" key="1">
    <citation type="journal article" date="2016" name="Front. Microbiol.">
        <title>Fuerstia marisgermanicae gen. nov., sp. nov., an Unusual Member of the Phylum Planctomycetes from the German Wadden Sea.</title>
        <authorList>
            <person name="Kohn T."/>
            <person name="Heuer A."/>
            <person name="Jogler M."/>
            <person name="Vollmers J."/>
            <person name="Boedeker C."/>
            <person name="Bunk B."/>
            <person name="Rast P."/>
            <person name="Borchert D."/>
            <person name="Glockner I."/>
            <person name="Freese H.M."/>
            <person name="Klenk H.P."/>
            <person name="Overmann J."/>
            <person name="Kaster A.K."/>
            <person name="Rohde M."/>
            <person name="Wiegand S."/>
            <person name="Jogler C."/>
        </authorList>
    </citation>
    <scope>NUCLEOTIDE SEQUENCE [LARGE SCALE GENOMIC DNA]</scope>
    <source>
        <strain evidence="2 3">NH11</strain>
    </source>
</reference>
<sequence>MADLQNPRLIYLKGALFLLCGILSAAILLAQSPHWQTMVLLVLTVWSFSRFYYFAFYVIQHYVDDSFRFAGLWDFAKHCWHSRAGKVGHGE</sequence>
<dbReference type="RefSeq" id="WP_077026283.1">
    <property type="nucleotide sequence ID" value="NZ_CP017641.1"/>
</dbReference>
<keyword evidence="1" id="KW-0472">Membrane</keyword>
<dbReference type="AlphaFoldDB" id="A0A1P8WLY8"/>
<dbReference type="OrthoDB" id="286647at2"/>
<name>A0A1P8WLY8_9PLAN</name>
<dbReference type="EMBL" id="CP017641">
    <property type="protein sequence ID" value="APZ95066.1"/>
    <property type="molecule type" value="Genomic_DNA"/>
</dbReference>
<keyword evidence="3" id="KW-1185">Reference proteome</keyword>
<evidence type="ECO:0000313" key="2">
    <source>
        <dbReference type="EMBL" id="APZ95066.1"/>
    </source>
</evidence>
<dbReference type="KEGG" id="fmr:Fuma_04718"/>
<keyword evidence="1" id="KW-0812">Transmembrane</keyword>
<accession>A0A1P8WLY8</accession>
<gene>
    <name evidence="2" type="ORF">Fuma_04718</name>
</gene>